<feature type="compositionally biased region" description="Basic and acidic residues" evidence="1">
    <location>
        <begin position="242"/>
        <end position="252"/>
    </location>
</feature>
<comment type="caution">
    <text evidence="3">The sequence shown here is derived from an EMBL/GenBank/DDBJ whole genome shotgun (WGS) entry which is preliminary data.</text>
</comment>
<reference evidence="3 4" key="1">
    <citation type="journal article" date="2019" name="Genome Biol. Evol.">
        <title>Nanopore Sequencing Significantly Improves Genome Assembly of the Protozoan Parasite Trypanosoma cruzi.</title>
        <authorList>
            <person name="Diaz-Viraque F."/>
            <person name="Pita S."/>
            <person name="Greif G."/>
            <person name="de Souza R.C.M."/>
            <person name="Iraola G."/>
            <person name="Robello C."/>
        </authorList>
    </citation>
    <scope>NUCLEOTIDE SEQUENCE [LARGE SCALE GENOMIC DNA]</scope>
    <source>
        <strain evidence="3 4">Berenice</strain>
    </source>
</reference>
<organism evidence="3 4">
    <name type="scientific">Trypanosoma cruzi</name>
    <dbReference type="NCBI Taxonomy" id="5693"/>
    <lineage>
        <taxon>Eukaryota</taxon>
        <taxon>Discoba</taxon>
        <taxon>Euglenozoa</taxon>
        <taxon>Kinetoplastea</taxon>
        <taxon>Metakinetoplastina</taxon>
        <taxon>Trypanosomatida</taxon>
        <taxon>Trypanosomatidae</taxon>
        <taxon>Trypanosoma</taxon>
        <taxon>Schizotrypanum</taxon>
    </lineage>
</organism>
<feature type="compositionally biased region" description="Low complexity" evidence="1">
    <location>
        <begin position="260"/>
        <end position="269"/>
    </location>
</feature>
<accession>A0A7J6XNN5</accession>
<dbReference type="VEuPathDB" id="TriTrypDB:ECC02_011119"/>
<evidence type="ECO:0000313" key="4">
    <source>
        <dbReference type="Proteomes" id="UP000583944"/>
    </source>
</evidence>
<evidence type="ECO:0000256" key="2">
    <source>
        <dbReference type="SAM" id="Phobius"/>
    </source>
</evidence>
<feature type="compositionally biased region" description="Low complexity" evidence="1">
    <location>
        <begin position="389"/>
        <end position="399"/>
    </location>
</feature>
<gene>
    <name evidence="3" type="ORF">ECC02_011119</name>
</gene>
<evidence type="ECO:0000313" key="3">
    <source>
        <dbReference type="EMBL" id="KAF5216129.1"/>
    </source>
</evidence>
<feature type="compositionally biased region" description="Gly residues" evidence="1">
    <location>
        <begin position="270"/>
        <end position="279"/>
    </location>
</feature>
<protein>
    <submittedName>
        <fullName evidence="3">Mucin-associated surface protein (MASP) subgroup S099</fullName>
    </submittedName>
</protein>
<feature type="transmembrane region" description="Helical" evidence="2">
    <location>
        <begin position="105"/>
        <end position="124"/>
    </location>
</feature>
<feature type="compositionally biased region" description="Basic and acidic residues" evidence="1">
    <location>
        <begin position="310"/>
        <end position="333"/>
    </location>
</feature>
<feature type="compositionally biased region" description="Basic and acidic residues" evidence="1">
    <location>
        <begin position="419"/>
        <end position="435"/>
    </location>
</feature>
<dbReference type="AlphaFoldDB" id="A0A7J6XNN5"/>
<dbReference type="EMBL" id="JABDHM010000232">
    <property type="protein sequence ID" value="KAF5216129.1"/>
    <property type="molecule type" value="Genomic_DNA"/>
</dbReference>
<dbReference type="Proteomes" id="UP000583944">
    <property type="component" value="Unassembled WGS sequence"/>
</dbReference>
<keyword evidence="2" id="KW-1133">Transmembrane helix</keyword>
<feature type="region of interest" description="Disordered" evidence="1">
    <location>
        <begin position="175"/>
        <end position="459"/>
    </location>
</feature>
<name>A0A7J6XNN5_TRYCR</name>
<feature type="transmembrane region" description="Helical" evidence="2">
    <location>
        <begin position="12"/>
        <end position="45"/>
    </location>
</feature>
<sequence>MRVGAIRSSSLFFFCMCFCCFTSLLLDSFCFVLFVLSIFLFVKFWQGVVHFLKFHCFDISHEMVAAAAGVFYCSLSLLLLSLCVDGDLVCAEGCTQVTGVMAMMMAGRVLLVCALCVLWCGAAFGHAMDDYCSEGGGNGLRHTSNGGDDGVSLKANCGLLATRMGLIKAVEAAEAGQGLSGDTKPQGNLKEPLPNNTEGSPAPGAGGSGVAVQPPPAVTLEHEGSDTGGQQVTLPNVVDTNGGKKGDDKNGSELEPEEIGAGQSSSSSSGGAGTLGGKGLPSKQTSKSNEPSNGTPTQEEDAGNHRITPHSRDAEAEEEHEVKKENVSHEAPTETRGIPAKDAGIQTATPSPPPATMNGPSSTEDLPPVQAPQRVQDDNAESRPPSPTANGDAANNKADNSTEERMPSNDPAADGAGTAEEKQNENKESNPKETPVEATATKNTTATTGDSDGSTAASHTTSPLLLLLVVVACAAAAAVVAA</sequence>
<dbReference type="Pfam" id="PF12517">
    <property type="entry name" value="DUF3720"/>
    <property type="match status" value="1"/>
</dbReference>
<feature type="transmembrane region" description="Helical" evidence="2">
    <location>
        <begin position="65"/>
        <end position="84"/>
    </location>
</feature>
<feature type="compositionally biased region" description="Low complexity" evidence="1">
    <location>
        <begin position="438"/>
        <end position="459"/>
    </location>
</feature>
<dbReference type="InterPro" id="IPR022195">
    <property type="entry name" value="DUF3720"/>
</dbReference>
<evidence type="ECO:0000256" key="1">
    <source>
        <dbReference type="SAM" id="MobiDB-lite"/>
    </source>
</evidence>
<dbReference type="VEuPathDB" id="TriTrypDB:BCY84_09216"/>
<proteinExistence type="predicted"/>
<keyword evidence="2" id="KW-0812">Transmembrane</keyword>
<feature type="compositionally biased region" description="Polar residues" evidence="1">
    <location>
        <begin position="283"/>
        <end position="297"/>
    </location>
</feature>
<keyword evidence="2" id="KW-0472">Membrane</keyword>